<evidence type="ECO:0000256" key="2">
    <source>
        <dbReference type="SAM" id="SignalP"/>
    </source>
</evidence>
<evidence type="ECO:0000313" key="3">
    <source>
        <dbReference type="EMBL" id="RSJ88282.1"/>
    </source>
</evidence>
<feature type="compositionally biased region" description="Low complexity" evidence="1">
    <location>
        <begin position="30"/>
        <end position="45"/>
    </location>
</feature>
<comment type="caution">
    <text evidence="3">The sequence shown here is derived from an EMBL/GenBank/DDBJ whole genome shotgun (WGS) entry which is preliminary data.</text>
</comment>
<proteinExistence type="predicted"/>
<dbReference type="Proteomes" id="UP000270868">
    <property type="component" value="Unassembled WGS sequence"/>
</dbReference>
<feature type="chain" id="PRO_5019199687" evidence="2">
    <location>
        <begin position="26"/>
        <end position="178"/>
    </location>
</feature>
<evidence type="ECO:0000313" key="4">
    <source>
        <dbReference type="Proteomes" id="UP000270868"/>
    </source>
</evidence>
<organism evidence="3 4">
    <name type="scientific">Streptococcus cristatus</name>
    <dbReference type="NCBI Taxonomy" id="45634"/>
    <lineage>
        <taxon>Bacteria</taxon>
        <taxon>Bacillati</taxon>
        <taxon>Bacillota</taxon>
        <taxon>Bacilli</taxon>
        <taxon>Lactobacillales</taxon>
        <taxon>Streptococcaceae</taxon>
        <taxon>Streptococcus</taxon>
    </lineage>
</organism>
<accession>A0A428GXF1</accession>
<protein>
    <submittedName>
        <fullName evidence="3">Uncharacterized protein</fullName>
    </submittedName>
</protein>
<feature type="region of interest" description="Disordered" evidence="1">
    <location>
        <begin position="30"/>
        <end position="67"/>
    </location>
</feature>
<keyword evidence="2" id="KW-0732">Signal</keyword>
<sequence>MKKLKLFGGGFLALAALGFVLQALGLTPKTETPETPTVAVQSSTTETEEKTSESTETTEASSEGDKKLPRVTADQMASFIDYLKQDLTDKGVDIATYTFYNKDTILYVTVPNEYKYYSKTDLQAFADGLKEKEHEAFNVWAAINGVDFNSYPMLHIKTDDGDALASQKMNGDMKVKVK</sequence>
<gene>
    <name evidence="3" type="ORF">D8792_09665</name>
</gene>
<reference evidence="3 4" key="1">
    <citation type="submission" date="2018-11" db="EMBL/GenBank/DDBJ databases">
        <title>Species Designations Belie Phenotypic and Genotypic Heterogeneity in Oral Streptococci.</title>
        <authorList>
            <person name="Velsko I."/>
        </authorList>
    </citation>
    <scope>NUCLEOTIDE SEQUENCE [LARGE SCALE GENOMIC DNA]</scope>
    <source>
        <strain evidence="3 4">A52</strain>
    </source>
</reference>
<feature type="signal peptide" evidence="2">
    <location>
        <begin position="1"/>
        <end position="25"/>
    </location>
</feature>
<dbReference type="RefSeq" id="WP_125373925.1">
    <property type="nucleotide sequence ID" value="NZ_RJPS01000015.1"/>
</dbReference>
<name>A0A428GXF1_STRCR</name>
<dbReference type="AlphaFoldDB" id="A0A428GXF1"/>
<evidence type="ECO:0000256" key="1">
    <source>
        <dbReference type="SAM" id="MobiDB-lite"/>
    </source>
</evidence>
<dbReference type="EMBL" id="RJPS01000015">
    <property type="protein sequence ID" value="RSJ88282.1"/>
    <property type="molecule type" value="Genomic_DNA"/>
</dbReference>